<reference evidence="6" key="1">
    <citation type="journal article" date="2015" name="J. Biotechnol.">
        <title>Complete genome sequence of Haloferax gibbonsii strain ARA6, a potential producer of polyhydroxyalkanoates and halocins isolated from Araruama, Rio de Janeiro, Brasil.</title>
        <authorList>
            <person name="Pinto L.H."/>
            <person name="D'Alincourt Carvalho-Assef A.P."/>
            <person name="Vieira R.P."/>
            <person name="Clementino M.M."/>
            <person name="Albano R.M."/>
        </authorList>
    </citation>
    <scope>NUCLEOTIDE SEQUENCE [LARGE SCALE GENOMIC DNA]</scope>
    <source>
        <strain evidence="6">ARA6</strain>
    </source>
</reference>
<dbReference type="InterPro" id="IPR001789">
    <property type="entry name" value="Sig_transdc_resp-reg_receiver"/>
</dbReference>
<dbReference type="Pfam" id="PF01590">
    <property type="entry name" value="GAF"/>
    <property type="match status" value="1"/>
</dbReference>
<name>A0A0K1IVF9_HALGI</name>
<dbReference type="PANTHER" id="PTHR43102">
    <property type="entry name" value="SLR1143 PROTEIN"/>
    <property type="match status" value="1"/>
</dbReference>
<dbReference type="AlphaFoldDB" id="A0A0K1IVF9"/>
<dbReference type="PANTHER" id="PTHR43102:SF2">
    <property type="entry name" value="GAF DOMAIN-CONTAINING PROTEIN"/>
    <property type="match status" value="1"/>
</dbReference>
<dbReference type="SMART" id="SM00065">
    <property type="entry name" value="GAF"/>
    <property type="match status" value="1"/>
</dbReference>
<accession>A0A0K1IVF9</accession>
<evidence type="ECO:0000256" key="1">
    <source>
        <dbReference type="ARBA" id="ARBA00022679"/>
    </source>
</evidence>
<dbReference type="GO" id="GO:0000160">
    <property type="term" value="P:phosphorelay signal transduction system"/>
    <property type="evidence" value="ECO:0007669"/>
    <property type="project" value="InterPro"/>
</dbReference>
<dbReference type="SUPFAM" id="SSF52172">
    <property type="entry name" value="CheY-like"/>
    <property type="match status" value="1"/>
</dbReference>
<evidence type="ECO:0000313" key="6">
    <source>
        <dbReference type="Proteomes" id="UP000066124"/>
    </source>
</evidence>
<dbReference type="InterPro" id="IPR003018">
    <property type="entry name" value="GAF"/>
</dbReference>
<dbReference type="Gene3D" id="3.30.450.40">
    <property type="match status" value="1"/>
</dbReference>
<dbReference type="RefSeq" id="WP_050459603.1">
    <property type="nucleotide sequence ID" value="NZ_CP011947.1"/>
</dbReference>
<dbReference type="Proteomes" id="UP000066124">
    <property type="component" value="Chromosome"/>
</dbReference>
<gene>
    <name evidence="5" type="ORF">ABY42_11995</name>
</gene>
<dbReference type="InterPro" id="IPR011006">
    <property type="entry name" value="CheY-like_superfamily"/>
</dbReference>
<dbReference type="KEGG" id="hgi:ABY42_11995"/>
<comment type="caution">
    <text evidence="3">Lacks conserved residue(s) required for the propagation of feature annotation.</text>
</comment>
<dbReference type="Pfam" id="PF00072">
    <property type="entry name" value="Response_reg"/>
    <property type="match status" value="1"/>
</dbReference>
<dbReference type="EMBL" id="CP011947">
    <property type="protein sequence ID" value="AKU08419.1"/>
    <property type="molecule type" value="Genomic_DNA"/>
</dbReference>
<dbReference type="Gene3D" id="3.40.50.2300">
    <property type="match status" value="1"/>
</dbReference>
<feature type="domain" description="Response regulatory" evidence="4">
    <location>
        <begin position="4"/>
        <end position="114"/>
    </location>
</feature>
<evidence type="ECO:0000259" key="4">
    <source>
        <dbReference type="PROSITE" id="PS50110"/>
    </source>
</evidence>
<dbReference type="SUPFAM" id="SSF55781">
    <property type="entry name" value="GAF domain-like"/>
    <property type="match status" value="1"/>
</dbReference>
<evidence type="ECO:0000256" key="2">
    <source>
        <dbReference type="ARBA" id="ARBA00022777"/>
    </source>
</evidence>
<organism evidence="5 6">
    <name type="scientific">Haloferax gibbonsii</name>
    <dbReference type="NCBI Taxonomy" id="35746"/>
    <lineage>
        <taxon>Archaea</taxon>
        <taxon>Methanobacteriati</taxon>
        <taxon>Methanobacteriota</taxon>
        <taxon>Stenosarchaea group</taxon>
        <taxon>Halobacteria</taxon>
        <taxon>Halobacteriales</taxon>
        <taxon>Haloferacaceae</taxon>
        <taxon>Haloferax</taxon>
    </lineage>
</organism>
<sequence length="299" mass="32969">MSRTILCVDNADRVSSVAAAIDAEETFEAVEATTVEAARTALDERAVVCVVTGYELDDGNGLEIARAIRETAPQTPCVLFTDVSPGAIDTASFEEVLLEYINRDLPDARDRLTYVVDDVINHSAQVGFLKPDDEEERLDALASYDIDELPIEESFDRLTDLIASHFGTAIAFIGLVEAEAEDIVACHGGDWDRLTREDTICTHSMLQEDVMVVEDIREDKRFSENPHLSNLGIRSYAGANMTTPDGHVIGQVCVIDDVVRTYDAEERRELQQFAETAMEVLELRQSVLESRAAPAEVGQ</sequence>
<evidence type="ECO:0000313" key="5">
    <source>
        <dbReference type="EMBL" id="AKU08419.1"/>
    </source>
</evidence>
<dbReference type="PROSITE" id="PS50110">
    <property type="entry name" value="RESPONSE_REGULATORY"/>
    <property type="match status" value="1"/>
</dbReference>
<dbReference type="PATRIC" id="fig|35746.4.peg.2597"/>
<proteinExistence type="predicted"/>
<keyword evidence="1" id="KW-0808">Transferase</keyword>
<evidence type="ECO:0000256" key="3">
    <source>
        <dbReference type="PROSITE-ProRule" id="PRU00169"/>
    </source>
</evidence>
<protein>
    <submittedName>
        <fullName evidence="5">Diguanylate cyclase</fullName>
    </submittedName>
</protein>
<dbReference type="GeneID" id="25246687"/>
<dbReference type="GO" id="GO:0016301">
    <property type="term" value="F:kinase activity"/>
    <property type="evidence" value="ECO:0007669"/>
    <property type="project" value="UniProtKB-KW"/>
</dbReference>
<keyword evidence="2" id="KW-0418">Kinase</keyword>
<dbReference type="InterPro" id="IPR029016">
    <property type="entry name" value="GAF-like_dom_sf"/>
</dbReference>